<evidence type="ECO:0000313" key="2">
    <source>
        <dbReference type="EMBL" id="CAC9457147.1"/>
    </source>
</evidence>
<organism evidence="2 3">
    <name type="scientific">Leishmania infantum</name>
    <dbReference type="NCBI Taxonomy" id="5671"/>
    <lineage>
        <taxon>Eukaryota</taxon>
        <taxon>Discoba</taxon>
        <taxon>Euglenozoa</taxon>
        <taxon>Kinetoplastea</taxon>
        <taxon>Metakinetoplastina</taxon>
        <taxon>Trypanosomatida</taxon>
        <taxon>Trypanosomatidae</taxon>
        <taxon>Leishmaniinae</taxon>
        <taxon>Leishmania</taxon>
    </lineage>
</organism>
<feature type="region of interest" description="Disordered" evidence="1">
    <location>
        <begin position="1"/>
        <end position="56"/>
    </location>
</feature>
<dbReference type="AlphaFoldDB" id="A0A6L0WTU1"/>
<name>A0A6L0WTU1_LEIIN</name>
<protein>
    <submittedName>
        <fullName evidence="2">Hypothetical_protein</fullName>
    </submittedName>
</protein>
<sequence length="635" mass="66103">MRRVCTPPHGLGEGIQEPVPHKKANRSAVVPLDVVTSPPPAQAEGQEHSSPSSVMLSCSSNDADLFCFPHLNGDAAPTSPPSQPPLTPERLLALQQSASDRNLVALAPATTTALNTSERRTGTTVLGATHLGGDTDQVIRQRQERVMSWLAGSSTAPNPPLDNADDGAIDAALRGSGVPDGSHTPPRLVAASVLAPDVASAEPLLPSYAGSAGVVLRSPTCIERSSHSAVVPVWCAHDTRAQACYSAAERVEEGDDKTSSAARSAPLRQTRLLESSRSCSGACCTPPRSSPHPWSPSALHTCDAQGAPVTASDWPTVSIARDSPRHTPTPLASVLLPFLTSPTPRRLSVVCESTKDCFAPSPALSGALRDARNREARREPPLALSVQEAVTAASAPRATSSHGDGEDPIALRVCTLSGRTLRVTADRRSSVAVLAQRVVQYLKLRGAQVQLKYARTGLVFDAGTSDISGVETSSATANMRLCDLPAFQSSDVFIVLLRAQRGEPSPLALLPPRLSAAGWLSGRSPSPRPSSAPSPVRLSRRHATAAKRARQGALAPSLPALTIAESPPPLVSGHRARGLCGAASVPPLKPEPASLVEAALAPAVPGSSHPRAVVHLPSYTRERGSTDAMTPGCAS</sequence>
<feature type="region of interest" description="Disordered" evidence="1">
    <location>
        <begin position="520"/>
        <end position="560"/>
    </location>
</feature>
<dbReference type="OMA" id="ALHTCDA"/>
<dbReference type="Proteomes" id="UP000255414">
    <property type="component" value="Chromosome 10"/>
</dbReference>
<evidence type="ECO:0000256" key="1">
    <source>
        <dbReference type="SAM" id="MobiDB-lite"/>
    </source>
</evidence>
<gene>
    <name evidence="2" type="ORF">LINF_100009700</name>
</gene>
<reference evidence="2" key="1">
    <citation type="submission" date="2020-06" db="EMBL/GenBank/DDBJ databases">
        <authorList>
            <person name="Gonzalez-de la Fuente S."/>
            <person name="Peiro-Pastor R."/>
            <person name="Rastrojo A."/>
            <person name="Moreno J."/>
            <person name="Carrasco-Ramiro F."/>
            <person name="Requena JM."/>
            <person name="Aguado B."/>
        </authorList>
    </citation>
    <scope>NUCLEOTIDE SEQUENCE</scope>
</reference>
<evidence type="ECO:0000313" key="3">
    <source>
        <dbReference type="Proteomes" id="UP000255414"/>
    </source>
</evidence>
<proteinExistence type="predicted"/>
<dbReference type="EMBL" id="LR812943">
    <property type="protein sequence ID" value="CAC9457147.1"/>
    <property type="molecule type" value="Genomic_DNA"/>
</dbReference>
<feature type="compositionally biased region" description="Basic residues" evidence="1">
    <location>
        <begin position="538"/>
        <end position="550"/>
    </location>
</feature>
<accession>A0A6L0WTU1</accession>